<accession>A0A161YIA9</accession>
<evidence type="ECO:0000313" key="2">
    <source>
        <dbReference type="EMBL" id="KZL72557.1"/>
    </source>
</evidence>
<dbReference type="EMBL" id="LFIV01000056">
    <property type="protein sequence ID" value="KZL72557.1"/>
    <property type="molecule type" value="Genomic_DNA"/>
</dbReference>
<dbReference type="AlphaFoldDB" id="A0A161YIA9"/>
<protein>
    <submittedName>
        <fullName evidence="2">Uncharacterized protein</fullName>
    </submittedName>
</protein>
<gene>
    <name evidence="2" type="ORF">CT0861_09378</name>
</gene>
<evidence type="ECO:0000256" key="1">
    <source>
        <dbReference type="SAM" id="Phobius"/>
    </source>
</evidence>
<dbReference type="PANTHER" id="PTHR35896">
    <property type="entry name" value="IG-LIKE DOMAIN-CONTAINING PROTEIN"/>
    <property type="match status" value="1"/>
</dbReference>
<dbReference type="Proteomes" id="UP000076552">
    <property type="component" value="Unassembled WGS sequence"/>
</dbReference>
<feature type="transmembrane region" description="Helical" evidence="1">
    <location>
        <begin position="54"/>
        <end position="74"/>
    </location>
</feature>
<comment type="caution">
    <text evidence="2">The sequence shown here is derived from an EMBL/GenBank/DDBJ whole genome shotgun (WGS) entry which is preliminary data.</text>
</comment>
<proteinExistence type="predicted"/>
<name>A0A161YIA9_9PEZI</name>
<evidence type="ECO:0000313" key="3">
    <source>
        <dbReference type="Proteomes" id="UP000076552"/>
    </source>
</evidence>
<reference evidence="2 3" key="1">
    <citation type="submission" date="2015-06" db="EMBL/GenBank/DDBJ databases">
        <title>Survival trade-offs in plant roots during colonization by closely related pathogenic and mutualistic fungi.</title>
        <authorList>
            <person name="Hacquard S."/>
            <person name="Kracher B."/>
            <person name="Hiruma K."/>
            <person name="Weinman A."/>
            <person name="Muench P."/>
            <person name="Garrido Oter R."/>
            <person name="Ver Loren van Themaat E."/>
            <person name="Dallerey J.-F."/>
            <person name="Damm U."/>
            <person name="Henrissat B."/>
            <person name="Lespinet O."/>
            <person name="Thon M."/>
            <person name="Kemen E."/>
            <person name="McHardy A.C."/>
            <person name="Schulze-Lefert P."/>
            <person name="O'Connell R.J."/>
        </authorList>
    </citation>
    <scope>NUCLEOTIDE SEQUENCE [LARGE SCALE GENOMIC DNA]</scope>
    <source>
        <strain evidence="2 3">0861</strain>
    </source>
</reference>
<dbReference type="STRING" id="708197.A0A161YIA9"/>
<keyword evidence="1" id="KW-0472">Membrane</keyword>
<dbReference type="PANTHER" id="PTHR35896:SF3">
    <property type="entry name" value="MAJOR FACILITATOR SUPERFAMILY TRANSPORTER"/>
    <property type="match status" value="1"/>
</dbReference>
<organism evidence="2 3">
    <name type="scientific">Colletotrichum tofieldiae</name>
    <dbReference type="NCBI Taxonomy" id="708197"/>
    <lineage>
        <taxon>Eukaryota</taxon>
        <taxon>Fungi</taxon>
        <taxon>Dikarya</taxon>
        <taxon>Ascomycota</taxon>
        <taxon>Pezizomycotina</taxon>
        <taxon>Sordariomycetes</taxon>
        <taxon>Hypocreomycetidae</taxon>
        <taxon>Glomerellales</taxon>
        <taxon>Glomerellaceae</taxon>
        <taxon>Colletotrichum</taxon>
        <taxon>Colletotrichum spaethianum species complex</taxon>
    </lineage>
</organism>
<keyword evidence="1" id="KW-1133">Transmembrane helix</keyword>
<sequence>MRGLKTQIPKWKPYESIPAADPGYEDDRESVDSGMVHKIRHNSSHHGASGAFKVVAYFLSGFLLATALGVAVLWSQETAQVRRHVNSYTPPDPRAFPELYFSDEIDPPPMLNRSCGSTPTEARNAGCVFDLLTTAWTPVECADLDLTREWLEVVTKEGNKWPFYHDKDGKHPQRDLAHLQSGEWDGELWSTLRLHRYHCLFIWRKMHMAYLHCEKMMMMSVDPNKVSGVQSVYYRTC</sequence>
<keyword evidence="1" id="KW-0812">Transmembrane</keyword>
<keyword evidence="3" id="KW-1185">Reference proteome</keyword>
<dbReference type="InterPro" id="IPR053008">
    <property type="entry name" value="Phomopsin_biosynth_assoc"/>
</dbReference>